<sequence length="190" mass="21035">MLDKTNGFPFPTNSTTRNSADLTTTSSSKNFENYDLIFDTIRNNLTVIAVIIESDEKILDNLKSINDEENDGKEIESEKPEKILLITFDSNGLQTSNSYDSTSGFLKAVKNLKKTSKNDTNIVSSSSSSSSAYPTLRVMNEIVDKNFTNGTILLITGTKPKDDDDEGSKGNLMEKLKKKNLQVHLNSILL</sequence>
<organism>
    <name type="scientific">Pediculus humanus subsp. corporis</name>
    <name type="common">Body louse</name>
    <dbReference type="NCBI Taxonomy" id="121224"/>
    <lineage>
        <taxon>Eukaryota</taxon>
        <taxon>Metazoa</taxon>
        <taxon>Ecdysozoa</taxon>
        <taxon>Arthropoda</taxon>
        <taxon>Hexapoda</taxon>
        <taxon>Insecta</taxon>
        <taxon>Pterygota</taxon>
        <taxon>Neoptera</taxon>
        <taxon>Paraneoptera</taxon>
        <taxon>Psocodea</taxon>
        <taxon>Troctomorpha</taxon>
        <taxon>Phthiraptera</taxon>
        <taxon>Anoplura</taxon>
        <taxon>Pediculidae</taxon>
        <taxon>Pediculus</taxon>
    </lineage>
</organism>
<dbReference type="EMBL" id="AAZO01006246">
    <property type="status" value="NOT_ANNOTATED_CDS"/>
    <property type="molecule type" value="Genomic_DNA"/>
</dbReference>
<dbReference type="RefSeq" id="XP_002431139.1">
    <property type="nucleotide sequence ID" value="XM_002431094.1"/>
</dbReference>
<evidence type="ECO:0000313" key="3">
    <source>
        <dbReference type="EnsemblMetazoa" id="PHUM513240-PA"/>
    </source>
</evidence>
<dbReference type="CTD" id="8233123"/>
<dbReference type="EMBL" id="AAZO01006247">
    <property type="status" value="NOT_ANNOTATED_CDS"/>
    <property type="molecule type" value="Genomic_DNA"/>
</dbReference>
<dbReference type="EnsemblMetazoa" id="PHUM513240-RA">
    <property type="protein sequence ID" value="PHUM513240-PA"/>
    <property type="gene ID" value="PHUM513240"/>
</dbReference>
<feature type="compositionally biased region" description="Polar residues" evidence="1">
    <location>
        <begin position="11"/>
        <end position="24"/>
    </location>
</feature>
<accession>E0VYE5</accession>
<dbReference type="KEGG" id="phu:Phum_PHUM513240"/>
<reference evidence="3" key="3">
    <citation type="submission" date="2021-02" db="UniProtKB">
        <authorList>
            <consortium name="EnsemblMetazoa"/>
        </authorList>
    </citation>
    <scope>IDENTIFICATION</scope>
    <source>
        <strain evidence="3">USDA</strain>
    </source>
</reference>
<dbReference type="Proteomes" id="UP000009046">
    <property type="component" value="Unassembled WGS sequence"/>
</dbReference>
<evidence type="ECO:0000256" key="1">
    <source>
        <dbReference type="SAM" id="MobiDB-lite"/>
    </source>
</evidence>
<feature type="region of interest" description="Disordered" evidence="1">
    <location>
        <begin position="1"/>
        <end position="24"/>
    </location>
</feature>
<dbReference type="InParanoid" id="E0VYE5"/>
<protein>
    <submittedName>
        <fullName evidence="2 3">Uncharacterized protein</fullName>
    </submittedName>
</protein>
<dbReference type="GeneID" id="8233123"/>
<dbReference type="AlphaFoldDB" id="E0VYE5"/>
<dbReference type="HOGENOM" id="CLU_1429623_0_0_1"/>
<evidence type="ECO:0000313" key="2">
    <source>
        <dbReference type="EMBL" id="EEB18401.1"/>
    </source>
</evidence>
<dbReference type="VEuPathDB" id="VectorBase:PHUM513240"/>
<keyword evidence="4" id="KW-1185">Reference proteome</keyword>
<gene>
    <name evidence="3" type="primary">8233123</name>
    <name evidence="2" type="ORF">Phum_PHUM513240</name>
</gene>
<name>E0VYE5_PEDHC</name>
<reference evidence="2" key="1">
    <citation type="submission" date="2007-04" db="EMBL/GenBank/DDBJ databases">
        <title>Annotation of Pediculus humanus corporis strain USDA.</title>
        <authorList>
            <person name="Kirkness E."/>
            <person name="Hannick L."/>
            <person name="Hass B."/>
            <person name="Bruggner R."/>
            <person name="Lawson D."/>
            <person name="Bidwell S."/>
            <person name="Joardar V."/>
            <person name="Caler E."/>
            <person name="Walenz B."/>
            <person name="Inman J."/>
            <person name="Schobel S."/>
            <person name="Galinsky K."/>
            <person name="Amedeo P."/>
            <person name="Strausberg R."/>
        </authorList>
    </citation>
    <scope>NUCLEOTIDE SEQUENCE</scope>
    <source>
        <strain evidence="2">USDA</strain>
    </source>
</reference>
<proteinExistence type="predicted"/>
<reference evidence="2" key="2">
    <citation type="submission" date="2007-04" db="EMBL/GenBank/DDBJ databases">
        <title>The genome of the human body louse.</title>
        <authorList>
            <consortium name="The Human Body Louse Genome Consortium"/>
            <person name="Kirkness E."/>
            <person name="Walenz B."/>
            <person name="Hass B."/>
            <person name="Bruggner R."/>
            <person name="Strausberg R."/>
        </authorList>
    </citation>
    <scope>NUCLEOTIDE SEQUENCE</scope>
    <source>
        <strain evidence="2">USDA</strain>
    </source>
</reference>
<dbReference type="EMBL" id="DS235845">
    <property type="protein sequence ID" value="EEB18401.1"/>
    <property type="molecule type" value="Genomic_DNA"/>
</dbReference>
<evidence type="ECO:0000313" key="4">
    <source>
        <dbReference type="Proteomes" id="UP000009046"/>
    </source>
</evidence>